<evidence type="ECO:0000313" key="7">
    <source>
        <dbReference type="EMBL" id="MEW7314641.1"/>
    </source>
</evidence>
<dbReference type="EMBL" id="JBFMVT010000002">
    <property type="protein sequence ID" value="MEW7314641.1"/>
    <property type="molecule type" value="Genomic_DNA"/>
</dbReference>
<evidence type="ECO:0000313" key="8">
    <source>
        <dbReference type="Proteomes" id="UP001555342"/>
    </source>
</evidence>
<comment type="caution">
    <text evidence="7">The sequence shown here is derived from an EMBL/GenBank/DDBJ whole genome shotgun (WGS) entry which is preliminary data.</text>
</comment>
<feature type="signal peptide" evidence="5">
    <location>
        <begin position="1"/>
        <end position="22"/>
    </location>
</feature>
<name>A0ABV3NYN2_9ENTR</name>
<dbReference type="SUPFAM" id="SSF49401">
    <property type="entry name" value="Bacterial adhesins"/>
    <property type="match status" value="1"/>
</dbReference>
<accession>A0ABV3NYN2</accession>
<keyword evidence="8" id="KW-1185">Reference proteome</keyword>
<dbReference type="InterPro" id="IPR008966">
    <property type="entry name" value="Adhesion_dom_sf"/>
</dbReference>
<dbReference type="RefSeq" id="WP_367596672.1">
    <property type="nucleotide sequence ID" value="NZ_JBFMVT010000002.1"/>
</dbReference>
<protein>
    <submittedName>
        <fullName evidence="7">Fimbrial protein</fullName>
    </submittedName>
</protein>
<sequence>MRFRYKFLSGALIALISYNALAAEMNAGKIHFTGEIIEPSCVIDGTDGTDSTVPLGTFPTSLFNDAGVGKESTLVPVDITLKDCPLKSDGLAAIQLTFNGTTTATASSTLLDVSKITTDGTIAATGVGIAMSPIGDSTTFIKFDGSDSQVYVQLPTTAGDTITASFNARYKSFTSTVTPGPADADLTVNILYR</sequence>
<dbReference type="PANTHER" id="PTHR33420:SF12">
    <property type="entry name" value="FIMBRIN-LIKE PROTEIN FIMI-RELATED"/>
    <property type="match status" value="1"/>
</dbReference>
<evidence type="ECO:0000256" key="1">
    <source>
        <dbReference type="ARBA" id="ARBA00004561"/>
    </source>
</evidence>
<comment type="subcellular location">
    <subcellularLocation>
        <location evidence="1">Fimbrium</location>
    </subcellularLocation>
</comment>
<keyword evidence="4" id="KW-0281">Fimbrium</keyword>
<dbReference type="Pfam" id="PF00419">
    <property type="entry name" value="Fimbrial"/>
    <property type="match status" value="1"/>
</dbReference>
<evidence type="ECO:0000256" key="2">
    <source>
        <dbReference type="ARBA" id="ARBA00006671"/>
    </source>
</evidence>
<feature type="domain" description="Fimbrial-type adhesion" evidence="6">
    <location>
        <begin position="30"/>
        <end position="192"/>
    </location>
</feature>
<proteinExistence type="inferred from homology"/>
<evidence type="ECO:0000256" key="5">
    <source>
        <dbReference type="SAM" id="SignalP"/>
    </source>
</evidence>
<dbReference type="InterPro" id="IPR050263">
    <property type="entry name" value="Bact_Fimbrial_Adh_Pro"/>
</dbReference>
<dbReference type="PANTHER" id="PTHR33420">
    <property type="entry name" value="FIMBRIAL SUBUNIT ELFA-RELATED"/>
    <property type="match status" value="1"/>
</dbReference>
<comment type="similarity">
    <text evidence="2">Belongs to the fimbrial protein family.</text>
</comment>
<dbReference type="InterPro" id="IPR036937">
    <property type="entry name" value="Adhesion_dom_fimbrial_sf"/>
</dbReference>
<dbReference type="Proteomes" id="UP001555342">
    <property type="component" value="Unassembled WGS sequence"/>
</dbReference>
<gene>
    <name evidence="7" type="ORF">AB1E22_18395</name>
</gene>
<keyword evidence="3 5" id="KW-0732">Signal</keyword>
<organism evidence="7 8">
    <name type="scientific">Buttiauxella gaviniae</name>
    <dbReference type="NCBI Taxonomy" id="82990"/>
    <lineage>
        <taxon>Bacteria</taxon>
        <taxon>Pseudomonadati</taxon>
        <taxon>Pseudomonadota</taxon>
        <taxon>Gammaproteobacteria</taxon>
        <taxon>Enterobacterales</taxon>
        <taxon>Enterobacteriaceae</taxon>
        <taxon>Buttiauxella</taxon>
    </lineage>
</organism>
<evidence type="ECO:0000256" key="3">
    <source>
        <dbReference type="ARBA" id="ARBA00022729"/>
    </source>
</evidence>
<reference evidence="7 8" key="1">
    <citation type="submission" date="2024-07" db="EMBL/GenBank/DDBJ databases">
        <authorList>
            <person name="Wang L."/>
        </authorList>
    </citation>
    <scope>NUCLEOTIDE SEQUENCE [LARGE SCALE GENOMIC DNA]</scope>
    <source>
        <strain evidence="7 8">WL359</strain>
    </source>
</reference>
<evidence type="ECO:0000259" key="6">
    <source>
        <dbReference type="Pfam" id="PF00419"/>
    </source>
</evidence>
<dbReference type="InterPro" id="IPR000259">
    <property type="entry name" value="Adhesion_dom_fimbrial"/>
</dbReference>
<feature type="chain" id="PRO_5045650788" evidence="5">
    <location>
        <begin position="23"/>
        <end position="193"/>
    </location>
</feature>
<evidence type="ECO:0000256" key="4">
    <source>
        <dbReference type="ARBA" id="ARBA00023263"/>
    </source>
</evidence>
<dbReference type="Gene3D" id="2.60.40.1090">
    <property type="entry name" value="Fimbrial-type adhesion domain"/>
    <property type="match status" value="1"/>
</dbReference>